<name>A0A1A7C627_9BURK</name>
<dbReference type="Pfam" id="PF08900">
    <property type="entry name" value="AcaB"/>
    <property type="match status" value="1"/>
</dbReference>
<accession>A0A1A7C627</accession>
<evidence type="ECO:0000313" key="2">
    <source>
        <dbReference type="EMBL" id="OBV41162.1"/>
    </source>
</evidence>
<dbReference type="NCBIfam" id="TIGR03761">
    <property type="entry name" value="ICE_PFL4669"/>
    <property type="match status" value="1"/>
</dbReference>
<keyword evidence="1" id="KW-0175">Coiled coil</keyword>
<feature type="coiled-coil region" evidence="1">
    <location>
        <begin position="184"/>
        <end position="215"/>
    </location>
</feature>
<dbReference type="AlphaFoldDB" id="A0A1A7C627"/>
<dbReference type="InterPro" id="IPR014996">
    <property type="entry name" value="AcaB"/>
</dbReference>
<proteinExistence type="predicted"/>
<organism evidence="2 3">
    <name type="scientific">Janthinobacterium psychrotolerans</name>
    <dbReference type="NCBI Taxonomy" id="1747903"/>
    <lineage>
        <taxon>Bacteria</taxon>
        <taxon>Pseudomonadati</taxon>
        <taxon>Pseudomonadota</taxon>
        <taxon>Betaproteobacteria</taxon>
        <taxon>Burkholderiales</taxon>
        <taxon>Oxalobacteraceae</taxon>
        <taxon>Janthinobacterium</taxon>
    </lineage>
</organism>
<dbReference type="Proteomes" id="UP000092713">
    <property type="component" value="Unassembled WGS sequence"/>
</dbReference>
<dbReference type="RefSeq" id="WP_082988689.1">
    <property type="nucleotide sequence ID" value="NZ_LOCQ01000038.1"/>
</dbReference>
<dbReference type="EMBL" id="LOCQ01000038">
    <property type="protein sequence ID" value="OBV41162.1"/>
    <property type="molecule type" value="Genomic_DNA"/>
</dbReference>
<dbReference type="STRING" id="1747903.ASR47_102519"/>
<dbReference type="OrthoDB" id="8524550at2"/>
<evidence type="ECO:0000313" key="3">
    <source>
        <dbReference type="Proteomes" id="UP000092713"/>
    </source>
</evidence>
<keyword evidence="3" id="KW-1185">Reference proteome</keyword>
<comment type="caution">
    <text evidence="2">The sequence shown here is derived from an EMBL/GenBank/DDBJ whole genome shotgun (WGS) entry which is preliminary data.</text>
</comment>
<gene>
    <name evidence="2" type="ORF">ASR47_102519</name>
</gene>
<reference evidence="2 3" key="1">
    <citation type="submission" date="2016-04" db="EMBL/GenBank/DDBJ databases">
        <title>Draft genome sequence of Janthinobacterium psychrotolerans sp. nov., isolated from freshwater sediments in Denmark.</title>
        <authorList>
            <person name="Gong X."/>
            <person name="Skrivergaard S."/>
            <person name="Korsgaard B.S."/>
            <person name="Schreiber L."/>
            <person name="Marshall I.P."/>
            <person name="Finster K."/>
            <person name="Schramm A."/>
        </authorList>
    </citation>
    <scope>NUCLEOTIDE SEQUENCE [LARGE SCALE GENOMIC DNA]</scope>
    <source>
        <strain evidence="2 3">S3-2</strain>
    </source>
</reference>
<sequence length="382" mass="43390">MAANIQDHSTVEGHDASKKLVSIADIYSSIPSPFATTTEVVFETENSSPFPDGYSILKEREALRDLLESDTPNENDPRFKRLMLYEERLLEFNAMQEEYENRAGAEKIVSTQEAAHLQSLGSLINEDQDTMQLHTKEAFRLFMGRAKDPNGQFAQIVGGKRVAAALKCLWLLSGADNPYADWALLRHEELMQDITRRLEREVNRLQQKLEAQRSRGLQYSILRSAEPKVLLLGFKSPYGYAISDLVVHFDYYIRTVKTLVRKDQLTDDQGRQSIRELTRAIRAAFIETARFERFLMRPELRDLCRADFVPNASGDAAKRQTDVIQLLGQIPPDVYSGKIQPRHSRRRLNLAPNEKAILAHVSSEMAKQAGNDIDATAIDKLL</sequence>
<protein>
    <submittedName>
        <fullName evidence="2">Integrating conjugative element protein, PFL_4669 family</fullName>
    </submittedName>
</protein>
<evidence type="ECO:0000256" key="1">
    <source>
        <dbReference type="SAM" id="Coils"/>
    </source>
</evidence>